<dbReference type="Gene3D" id="3.40.390.10">
    <property type="entry name" value="Collagenase (Catalytic Domain)"/>
    <property type="match status" value="1"/>
</dbReference>
<dbReference type="GO" id="GO:0008237">
    <property type="term" value="F:metallopeptidase activity"/>
    <property type="evidence" value="ECO:0007669"/>
    <property type="project" value="InterPro"/>
</dbReference>
<evidence type="ECO:0000256" key="1">
    <source>
        <dbReference type="SAM" id="SignalP"/>
    </source>
</evidence>
<comment type="caution">
    <text evidence="2">The sequence shown here is derived from an EMBL/GenBank/DDBJ whole genome shotgun (WGS) entry which is preliminary data.</text>
</comment>
<dbReference type="RefSeq" id="WP_208056842.1">
    <property type="nucleotide sequence ID" value="NZ_JAGEMK010000010.1"/>
</dbReference>
<evidence type="ECO:0000313" key="3">
    <source>
        <dbReference type="Proteomes" id="UP000664209"/>
    </source>
</evidence>
<keyword evidence="1" id="KW-0732">Signal</keyword>
<sequence length="802" mass="82929">MARRPVLLAAATAILLPVVGLAPAGATTGTTVTAPTVTTTTTTTDVATEGSTEPETVTGEVQRLAVELRDGGGFQLTFVVPTEGDPVRVPDEEIAEVTTGSTVEVVVVGVDPLEEITEPETSAELLAVDVLTAAPEANVLAEATEAEVADPEIAQAPGVVAVRPVHLISGRLSGQTLDAIRSADLATDLTTLVTPYWSDSTAGQVVFSESSRRNGAVHSTWGKTTTCTNSQILGTLAWASALVGLPRPAGDGQHAVLYTPDVAACGFSGVAHVANGGAAWLNGDTKRSSRWMTFAHELGHTLTLGHSNSYVYCGDLADGDECLPGEYGDAYDIMGVGTSAGPLSGAHLQTLGLLDSASTVSASGSTTVALAPVGGLTGTRFLTFTSGGVTYHVEYRAAVGRDADLATNRGGCALGVFYCTGLDRYTPGVVVRRVDSPGAGADTLLLDAGVEDPAYVTSEPWFVLKQGRTFTTADGGAVVKVTAQSSGSATVALTIGPNLRPGTPTISALSGTVTDDTGRFYTQGSTTTISWSVADGPAAVQQQVLRNGNVVATLAPGVRTADIALSKGANYIVVRAVGEVSTALSHGVSLTRDSMAPTFPQAPQLAVRTGVVSTTAVPVTLTWKAADSTLRDVSLVQPAGRAATYKPTTTSAQYVVPRGSRTWELKARDWSGRTTTSSMVRDIATAPETSTSRTGTWRTASNTQLLGGKALVSDVRGSTMSYKFTGRSVGWVVQTGPDKGRATVYVDGKKIGTVDTHSPSQVRRNIVWTHSWATSGTHTVKIVVQGTAGRPRVVSDGFVVLR</sequence>
<keyword evidence="3" id="KW-1185">Reference proteome</keyword>
<accession>A0A939LS78</accession>
<proteinExistence type="predicted"/>
<evidence type="ECO:0008006" key="4">
    <source>
        <dbReference type="Google" id="ProtNLM"/>
    </source>
</evidence>
<organism evidence="2 3">
    <name type="scientific">Actinotalea soli</name>
    <dbReference type="NCBI Taxonomy" id="2819234"/>
    <lineage>
        <taxon>Bacteria</taxon>
        <taxon>Bacillati</taxon>
        <taxon>Actinomycetota</taxon>
        <taxon>Actinomycetes</taxon>
        <taxon>Micrococcales</taxon>
        <taxon>Cellulomonadaceae</taxon>
        <taxon>Actinotalea</taxon>
    </lineage>
</organism>
<protein>
    <recommendedName>
        <fullName evidence="4">Gametolysin peptidase M11</fullName>
    </recommendedName>
</protein>
<evidence type="ECO:0000313" key="2">
    <source>
        <dbReference type="EMBL" id="MBO1753164.1"/>
    </source>
</evidence>
<gene>
    <name evidence="2" type="ORF">J4G33_15240</name>
</gene>
<reference evidence="2" key="1">
    <citation type="submission" date="2021-03" db="EMBL/GenBank/DDBJ databases">
        <title>Actinotalea soli sp. nov., isolated from soil.</title>
        <authorList>
            <person name="Ping W."/>
            <person name="Zhang J."/>
        </authorList>
    </citation>
    <scope>NUCLEOTIDE SEQUENCE</scope>
    <source>
        <strain evidence="2">BY-33</strain>
    </source>
</reference>
<dbReference type="EMBL" id="JAGEMK010000010">
    <property type="protein sequence ID" value="MBO1753164.1"/>
    <property type="molecule type" value="Genomic_DNA"/>
</dbReference>
<feature type="chain" id="PRO_5039410383" description="Gametolysin peptidase M11" evidence="1">
    <location>
        <begin position="25"/>
        <end position="802"/>
    </location>
</feature>
<dbReference type="Gene3D" id="2.60.120.260">
    <property type="entry name" value="Galactose-binding domain-like"/>
    <property type="match status" value="1"/>
</dbReference>
<dbReference type="SUPFAM" id="SSF55486">
    <property type="entry name" value="Metalloproteases ('zincins'), catalytic domain"/>
    <property type="match status" value="1"/>
</dbReference>
<dbReference type="InterPro" id="IPR024079">
    <property type="entry name" value="MetalloPept_cat_dom_sf"/>
</dbReference>
<dbReference type="Proteomes" id="UP000664209">
    <property type="component" value="Unassembled WGS sequence"/>
</dbReference>
<feature type="signal peptide" evidence="1">
    <location>
        <begin position="1"/>
        <end position="24"/>
    </location>
</feature>
<name>A0A939LS78_9CELL</name>
<dbReference type="AlphaFoldDB" id="A0A939LS78"/>